<keyword evidence="3" id="KW-1185">Reference proteome</keyword>
<organism evidence="2 3">
    <name type="scientific">Pristionchus fissidentatus</name>
    <dbReference type="NCBI Taxonomy" id="1538716"/>
    <lineage>
        <taxon>Eukaryota</taxon>
        <taxon>Metazoa</taxon>
        <taxon>Ecdysozoa</taxon>
        <taxon>Nematoda</taxon>
        <taxon>Chromadorea</taxon>
        <taxon>Rhabditida</taxon>
        <taxon>Rhabditina</taxon>
        <taxon>Diplogasteromorpha</taxon>
        <taxon>Diplogasteroidea</taxon>
        <taxon>Neodiplogasteridae</taxon>
        <taxon>Pristionchus</taxon>
    </lineage>
</organism>
<comment type="caution">
    <text evidence="2">The sequence shown here is derived from an EMBL/GenBank/DDBJ whole genome shotgun (WGS) entry which is preliminary data.</text>
</comment>
<reference evidence="2" key="1">
    <citation type="submission" date="2023-10" db="EMBL/GenBank/DDBJ databases">
        <title>Genome assembly of Pristionchus species.</title>
        <authorList>
            <person name="Yoshida K."/>
            <person name="Sommer R.J."/>
        </authorList>
    </citation>
    <scope>NUCLEOTIDE SEQUENCE</scope>
    <source>
        <strain evidence="2">RS5133</strain>
    </source>
</reference>
<proteinExistence type="predicted"/>
<gene>
    <name evidence="2" type="ORF">PFISCL1PPCAC_5419</name>
</gene>
<dbReference type="EMBL" id="BTSY01000002">
    <property type="protein sequence ID" value="GMT14122.1"/>
    <property type="molecule type" value="Genomic_DNA"/>
</dbReference>
<dbReference type="AlphaFoldDB" id="A0AAV5V3F4"/>
<feature type="compositionally biased region" description="Basic and acidic residues" evidence="1">
    <location>
        <begin position="208"/>
        <end position="225"/>
    </location>
</feature>
<name>A0AAV5V3F4_9BILA</name>
<protein>
    <submittedName>
        <fullName evidence="2">Uncharacterized protein</fullName>
    </submittedName>
</protein>
<evidence type="ECO:0000256" key="1">
    <source>
        <dbReference type="SAM" id="MobiDB-lite"/>
    </source>
</evidence>
<accession>A0AAV5V3F4</accession>
<sequence>MVEYKKVAVQEGIGTGEGRKGKGWGAILRSDDAIPLHVLYIIDRFLLLFLLLLQLNFAPIVAESHDGHVFHHFFGLLCELGPDFVQSLDKHAESVLTGGRISRVHPRVENSSLFSLHHSEEHKQIGHQLNVYRIPFVESIAAGSERLPAHSHILGRHQSNNFLQMETPIEEALHCTLSHNHRARSFQRHGHLSGQISVISVHNCIDDGRDEDHSTEESAHSELRARVPTSPSHLVRQFSDRLVEISSLPAPILRLLQIARERLIRVVLGLLRVDSEETTHR</sequence>
<dbReference type="Proteomes" id="UP001432322">
    <property type="component" value="Unassembled WGS sequence"/>
</dbReference>
<feature type="region of interest" description="Disordered" evidence="1">
    <location>
        <begin position="208"/>
        <end position="227"/>
    </location>
</feature>
<evidence type="ECO:0000313" key="3">
    <source>
        <dbReference type="Proteomes" id="UP001432322"/>
    </source>
</evidence>
<evidence type="ECO:0000313" key="2">
    <source>
        <dbReference type="EMBL" id="GMT14122.1"/>
    </source>
</evidence>